<dbReference type="Proteomes" id="UP000280696">
    <property type="component" value="Unassembled WGS sequence"/>
</dbReference>
<dbReference type="InterPro" id="IPR002656">
    <property type="entry name" value="Acyl_transf_3_dom"/>
</dbReference>
<feature type="transmembrane region" description="Helical" evidence="1">
    <location>
        <begin position="331"/>
        <end position="351"/>
    </location>
</feature>
<feature type="transmembrane region" description="Helical" evidence="1">
    <location>
        <begin position="163"/>
        <end position="182"/>
    </location>
</feature>
<feature type="transmembrane region" description="Helical" evidence="1">
    <location>
        <begin position="132"/>
        <end position="151"/>
    </location>
</feature>
<keyword evidence="3" id="KW-0012">Acyltransferase</keyword>
<evidence type="ECO:0000313" key="4">
    <source>
        <dbReference type="Proteomes" id="UP000280696"/>
    </source>
</evidence>
<sequence length="357" mass="40954">MKRNQGVECIRGLAIIMMLFYHYTKLIGNNLMGNGVEPIINEGICQMALILFFVISGYGTYKYISTSQNKCLNGNNYIKKRLKKLIPFYYTSILIIVLTTRTNMLGKKGIIAIIVNCLFLQNIFEDYNCINGVTWTIALMVQFYMFAFPLYKCIKWNKYITYMITLLACTTITRILCGYVELNNLPIIYAVYIHMRQIFTTLDAFVIGMLVASIPSIKNRIRRQSRIILILVALIGSQIAFVLLVFWAGGEYGSGIKYLAWKPVLCLFAAGIIYLADGLSIERNKGFCMFKKIIQFVAKYELGIYIWHVILINNVTGKSDFFEYIKAKNPWLLLLIMISLIIPLGAGYVRLVEHKRE</sequence>
<name>A0A3A9AC31_9FIRM</name>
<keyword evidence="1" id="KW-0812">Transmembrane</keyword>
<dbReference type="InterPro" id="IPR050879">
    <property type="entry name" value="Acyltransferase_3"/>
</dbReference>
<keyword evidence="3" id="KW-0808">Transferase</keyword>
<evidence type="ECO:0000259" key="2">
    <source>
        <dbReference type="Pfam" id="PF01757"/>
    </source>
</evidence>
<dbReference type="AlphaFoldDB" id="A0A3A9AC31"/>
<organism evidence="3 4">
    <name type="scientific">Parablautia intestinalis</name>
    <dbReference type="NCBI Taxonomy" id="2320100"/>
    <lineage>
        <taxon>Bacteria</taxon>
        <taxon>Bacillati</taxon>
        <taxon>Bacillota</taxon>
        <taxon>Clostridia</taxon>
        <taxon>Lachnospirales</taxon>
        <taxon>Lachnospiraceae</taxon>
        <taxon>Parablautia</taxon>
    </lineage>
</organism>
<dbReference type="EMBL" id="RAYQ01000026">
    <property type="protein sequence ID" value="RKI88674.1"/>
    <property type="molecule type" value="Genomic_DNA"/>
</dbReference>
<evidence type="ECO:0000313" key="3">
    <source>
        <dbReference type="EMBL" id="RKI88674.1"/>
    </source>
</evidence>
<keyword evidence="4" id="KW-1185">Reference proteome</keyword>
<evidence type="ECO:0000256" key="1">
    <source>
        <dbReference type="SAM" id="Phobius"/>
    </source>
</evidence>
<proteinExistence type="predicted"/>
<feature type="transmembrane region" description="Helical" evidence="1">
    <location>
        <begin position="227"/>
        <end position="248"/>
    </location>
</feature>
<feature type="transmembrane region" description="Helical" evidence="1">
    <location>
        <begin position="194"/>
        <end position="215"/>
    </location>
</feature>
<feature type="transmembrane region" description="Helical" evidence="1">
    <location>
        <begin position="44"/>
        <end position="64"/>
    </location>
</feature>
<dbReference type="GO" id="GO:0016747">
    <property type="term" value="F:acyltransferase activity, transferring groups other than amino-acyl groups"/>
    <property type="evidence" value="ECO:0007669"/>
    <property type="project" value="InterPro"/>
</dbReference>
<feature type="transmembrane region" description="Helical" evidence="1">
    <location>
        <begin position="293"/>
        <end position="311"/>
    </location>
</feature>
<reference evidence="3 4" key="1">
    <citation type="submission" date="2018-09" db="EMBL/GenBank/DDBJ databases">
        <title>Murine metabolic-syndrome-specific gut microbial biobank.</title>
        <authorList>
            <person name="Liu C."/>
        </authorList>
    </citation>
    <scope>NUCLEOTIDE SEQUENCE [LARGE SCALE GENOMIC DNA]</scope>
    <source>
        <strain evidence="3 4">0.1xD8-82</strain>
    </source>
</reference>
<feature type="transmembrane region" description="Helical" evidence="1">
    <location>
        <begin position="260"/>
        <end position="281"/>
    </location>
</feature>
<dbReference type="PANTHER" id="PTHR23028:SF53">
    <property type="entry name" value="ACYL_TRANSF_3 DOMAIN-CONTAINING PROTEIN"/>
    <property type="match status" value="1"/>
</dbReference>
<accession>A0A3A9AC31</accession>
<dbReference type="Pfam" id="PF01757">
    <property type="entry name" value="Acyl_transf_3"/>
    <property type="match status" value="1"/>
</dbReference>
<protein>
    <submittedName>
        <fullName evidence="3">Acyltransferase</fullName>
    </submittedName>
</protein>
<dbReference type="PANTHER" id="PTHR23028">
    <property type="entry name" value="ACETYLTRANSFERASE"/>
    <property type="match status" value="1"/>
</dbReference>
<dbReference type="OrthoDB" id="9796461at2"/>
<comment type="caution">
    <text evidence="3">The sequence shown here is derived from an EMBL/GenBank/DDBJ whole genome shotgun (WGS) entry which is preliminary data.</text>
</comment>
<dbReference type="GO" id="GO:0016020">
    <property type="term" value="C:membrane"/>
    <property type="evidence" value="ECO:0007669"/>
    <property type="project" value="TreeGrafter"/>
</dbReference>
<dbReference type="RefSeq" id="WP_120471895.1">
    <property type="nucleotide sequence ID" value="NZ_RAYQ01000026.1"/>
</dbReference>
<gene>
    <name evidence="3" type="ORF">D7V94_19045</name>
</gene>
<keyword evidence="1" id="KW-0472">Membrane</keyword>
<keyword evidence="1" id="KW-1133">Transmembrane helix</keyword>
<dbReference type="GO" id="GO:0000271">
    <property type="term" value="P:polysaccharide biosynthetic process"/>
    <property type="evidence" value="ECO:0007669"/>
    <property type="project" value="TreeGrafter"/>
</dbReference>
<feature type="transmembrane region" description="Helical" evidence="1">
    <location>
        <begin position="85"/>
        <end position="102"/>
    </location>
</feature>
<feature type="transmembrane region" description="Helical" evidence="1">
    <location>
        <begin position="7"/>
        <end position="24"/>
    </location>
</feature>
<feature type="domain" description="Acyltransferase 3" evidence="2">
    <location>
        <begin position="5"/>
        <end position="342"/>
    </location>
</feature>